<dbReference type="InterPro" id="IPR002759">
    <property type="entry name" value="Pop5/Rpp14/Rnp2-like"/>
</dbReference>
<name>A0A6J3ESN5_SAPAP</name>
<protein>
    <recommendedName>
        <fullName evidence="6 9">Ribonuclease P/MRP protein subunit POP5</fullName>
    </recommendedName>
</protein>
<organism evidence="10 11">
    <name type="scientific">Sapajus apella</name>
    <name type="common">Brown-capped capuchin</name>
    <name type="synonym">Cebus apella</name>
    <dbReference type="NCBI Taxonomy" id="9515"/>
    <lineage>
        <taxon>Eukaryota</taxon>
        <taxon>Metazoa</taxon>
        <taxon>Chordata</taxon>
        <taxon>Craniata</taxon>
        <taxon>Vertebrata</taxon>
        <taxon>Euteleostomi</taxon>
        <taxon>Mammalia</taxon>
        <taxon>Eutheria</taxon>
        <taxon>Euarchontoglires</taxon>
        <taxon>Primates</taxon>
        <taxon>Haplorrhini</taxon>
        <taxon>Platyrrhini</taxon>
        <taxon>Cebidae</taxon>
        <taxon>Cebinae</taxon>
        <taxon>Sapajus</taxon>
    </lineage>
</organism>
<comment type="similarity">
    <text evidence="2 9">Belongs to the eukaryotic/archaeal RNase P protein component 2 family.</text>
</comment>
<evidence type="ECO:0000256" key="1">
    <source>
        <dbReference type="ARBA" id="ARBA00004604"/>
    </source>
</evidence>
<evidence type="ECO:0000256" key="4">
    <source>
        <dbReference type="ARBA" id="ARBA00022694"/>
    </source>
</evidence>
<dbReference type="Proteomes" id="UP000504640">
    <property type="component" value="Unplaced"/>
</dbReference>
<evidence type="ECO:0000256" key="5">
    <source>
        <dbReference type="ARBA" id="ARBA00023242"/>
    </source>
</evidence>
<dbReference type="FunFam" id="3.30.70.3250:FF:000001">
    <property type="entry name" value="Ribonuclease P/MRP protein subunit POP5"/>
    <property type="match status" value="1"/>
</dbReference>
<gene>
    <name evidence="11" type="primary">POP5</name>
</gene>
<dbReference type="GO" id="GO:0005730">
    <property type="term" value="C:nucleolus"/>
    <property type="evidence" value="ECO:0007669"/>
    <property type="project" value="UniProtKB-SubCell"/>
</dbReference>
<dbReference type="RefSeq" id="XP_032097787.1">
    <property type="nucleotide sequence ID" value="XM_032241896.1"/>
</dbReference>
<reference evidence="11" key="1">
    <citation type="submission" date="2025-08" db="UniProtKB">
        <authorList>
            <consortium name="RefSeq"/>
        </authorList>
    </citation>
    <scope>IDENTIFICATION</scope>
    <source>
        <tissue evidence="11">Blood</tissue>
    </source>
</reference>
<keyword evidence="10" id="KW-1185">Reference proteome</keyword>
<evidence type="ECO:0000256" key="6">
    <source>
        <dbReference type="ARBA" id="ARBA00044198"/>
    </source>
</evidence>
<evidence type="ECO:0000313" key="10">
    <source>
        <dbReference type="Proteomes" id="UP000504640"/>
    </source>
</evidence>
<dbReference type="InterPro" id="IPR038085">
    <property type="entry name" value="Rnp2-like_sf"/>
</dbReference>
<keyword evidence="4 9" id="KW-0819">tRNA processing</keyword>
<evidence type="ECO:0000256" key="7">
    <source>
        <dbReference type="ARBA" id="ARBA00046486"/>
    </source>
</evidence>
<accession>A0A6J3ESN5</accession>
<sequence length="178" mass="20634">MVRFKHRYLLCELVSDDPRCRLSLDDRVLSSLVRDTIARMHGTFGAAACSIGFAVRYLNAYTGIVLLRCRKEFYQLVWSALPFITYLENKGHRYPCFFNTLHVGVETFHKLLTTITHMPGTIRTCQKFLIQYNRKQLLILLQNCTDEGEREAIQKSVTRSCLLEEEEESSEEAAETME</sequence>
<evidence type="ECO:0000256" key="3">
    <source>
        <dbReference type="ARBA" id="ARBA00022552"/>
    </source>
</evidence>
<comment type="subcellular location">
    <subcellularLocation>
        <location evidence="1 9">Nucleus</location>
        <location evidence="1 9">Nucleolus</location>
    </subcellularLocation>
</comment>
<dbReference type="Pfam" id="PF01900">
    <property type="entry name" value="RNase_P_Rpp14"/>
    <property type="match status" value="1"/>
</dbReference>
<dbReference type="CTD" id="51367"/>
<dbReference type="GeneID" id="116525752"/>
<dbReference type="GO" id="GO:0001682">
    <property type="term" value="P:tRNA 5'-leader removal"/>
    <property type="evidence" value="ECO:0007669"/>
    <property type="project" value="InterPro"/>
</dbReference>
<dbReference type="GO" id="GO:0033204">
    <property type="term" value="F:ribonuclease P RNA binding"/>
    <property type="evidence" value="ECO:0007669"/>
    <property type="project" value="InterPro"/>
</dbReference>
<comment type="function">
    <text evidence="8">Component of ribonuclease P, a protein complex that generates mature tRNA molecules by cleaving their 5'-ends. Also a component of the MRP ribonuclease complex, which cleaves pre-rRNA sequences.</text>
</comment>
<proteinExistence type="inferred from homology"/>
<comment type="subunit">
    <text evidence="7">Component of nuclear RNase P and RNase MRP ribonucleoproteins. RNase P consists of a catalytic RNA moiety and 10 different protein chains; POP1, POP4, POP5, POP7, RPP14, RPP21, RPP25, RPP30, RPP38 and RPP40. Within the RNase P complex, POP1, POP7 and RPP25 form the 'finger' subcomplex, POP5, RPP14, RPP40 and homodimeric RPP30 form the 'palm' subcomplex, and RPP21, POP4 and RPP38 form the 'wrist' subcomplex. All subunits of the RNase P complex interact with the catalytic RNA. Several subunits of RNase P are also part of the RNase MRP complex. RNase MRP consists of a catalytic RNA moiety and about 8 protein subunits; POP1, POP7, RPP25, RPP30, RPP38, RPP40 and possibly also POP4 and POP5.</text>
</comment>
<dbReference type="Gene3D" id="3.30.70.3250">
    <property type="entry name" value="Ribonuclease P, Pop5 subunit"/>
    <property type="match status" value="1"/>
</dbReference>
<keyword evidence="5 9" id="KW-0539">Nucleus</keyword>
<evidence type="ECO:0000313" key="11">
    <source>
        <dbReference type="RefSeq" id="XP_032097787.1"/>
    </source>
</evidence>
<dbReference type="GO" id="GO:0030681">
    <property type="term" value="C:multimeric ribonuclease P complex"/>
    <property type="evidence" value="ECO:0007669"/>
    <property type="project" value="UniProtKB-ARBA"/>
</dbReference>
<keyword evidence="3" id="KW-0698">rRNA processing</keyword>
<evidence type="ECO:0000256" key="8">
    <source>
        <dbReference type="ARBA" id="ARBA00056519"/>
    </source>
</evidence>
<dbReference type="PANTHER" id="PTHR48414:SF1">
    <property type="entry name" value="POP5 HOMOLOG, RIBONUCLEASE P_MRP SUBUNIT"/>
    <property type="match status" value="1"/>
</dbReference>
<evidence type="ECO:0000256" key="2">
    <source>
        <dbReference type="ARBA" id="ARBA00010800"/>
    </source>
</evidence>
<dbReference type="SUPFAM" id="SSF160350">
    <property type="entry name" value="Rnp2-like"/>
    <property type="match status" value="1"/>
</dbReference>
<dbReference type="PANTHER" id="PTHR48414">
    <property type="entry name" value="POP5 HOMOLOG, RIBONUCLEASE P_MRP SUBUNIT"/>
    <property type="match status" value="1"/>
</dbReference>
<dbReference type="AlphaFoldDB" id="A0A6J3ESN5"/>
<dbReference type="GO" id="GO:0006364">
    <property type="term" value="P:rRNA processing"/>
    <property type="evidence" value="ECO:0007669"/>
    <property type="project" value="UniProtKB-KW"/>
</dbReference>
<evidence type="ECO:0000256" key="9">
    <source>
        <dbReference type="PIRNR" id="PIRNR023803"/>
    </source>
</evidence>
<dbReference type="InterPro" id="IPR016819">
    <property type="entry name" value="RNase_P/MRP_POP5"/>
</dbReference>
<dbReference type="PIRSF" id="PIRSF023803">
    <property type="entry name" value="Ribonuclease_P_prd"/>
    <property type="match status" value="1"/>
</dbReference>